<evidence type="ECO:0000256" key="7">
    <source>
        <dbReference type="ARBA" id="ARBA00023242"/>
    </source>
</evidence>
<comment type="subcellular location">
    <subcellularLocation>
        <location evidence="1">Nucleus</location>
    </subcellularLocation>
</comment>
<dbReference type="GO" id="GO:0006357">
    <property type="term" value="P:regulation of transcription by RNA polymerase II"/>
    <property type="evidence" value="ECO:0007669"/>
    <property type="project" value="TreeGrafter"/>
</dbReference>
<dbReference type="GO" id="GO:0008270">
    <property type="term" value="F:zinc ion binding"/>
    <property type="evidence" value="ECO:0007669"/>
    <property type="project" value="UniProtKB-KW"/>
</dbReference>
<feature type="domain" description="C2H2-type" evidence="10">
    <location>
        <begin position="74"/>
        <end position="101"/>
    </location>
</feature>
<dbReference type="PROSITE" id="PS00028">
    <property type="entry name" value="ZINC_FINGER_C2H2_1"/>
    <property type="match status" value="2"/>
</dbReference>
<dbReference type="SMART" id="SM00355">
    <property type="entry name" value="ZnF_C2H2"/>
    <property type="match status" value="4"/>
</dbReference>
<comment type="caution">
    <text evidence="11">The sequence shown here is derived from an EMBL/GenBank/DDBJ whole genome shotgun (WGS) entry which is preliminary data.</text>
</comment>
<dbReference type="PANTHER" id="PTHR24404:SF114">
    <property type="entry name" value="KLUMPFUSS, ISOFORM B-RELATED"/>
    <property type="match status" value="1"/>
</dbReference>
<dbReference type="AlphaFoldDB" id="A0AAD9L6S9"/>
<dbReference type="GO" id="GO:0000978">
    <property type="term" value="F:RNA polymerase II cis-regulatory region sequence-specific DNA binding"/>
    <property type="evidence" value="ECO:0007669"/>
    <property type="project" value="TreeGrafter"/>
</dbReference>
<evidence type="ECO:0000256" key="3">
    <source>
        <dbReference type="ARBA" id="ARBA00022737"/>
    </source>
</evidence>
<dbReference type="InterPro" id="IPR036236">
    <property type="entry name" value="Znf_C2H2_sf"/>
</dbReference>
<evidence type="ECO:0000256" key="6">
    <source>
        <dbReference type="ARBA" id="ARBA00023125"/>
    </source>
</evidence>
<evidence type="ECO:0000256" key="1">
    <source>
        <dbReference type="ARBA" id="ARBA00004123"/>
    </source>
</evidence>
<dbReference type="InterPro" id="IPR013087">
    <property type="entry name" value="Znf_C2H2_type"/>
</dbReference>
<dbReference type="GO" id="GO:0005634">
    <property type="term" value="C:nucleus"/>
    <property type="evidence" value="ECO:0007669"/>
    <property type="project" value="UniProtKB-SubCell"/>
</dbReference>
<feature type="region of interest" description="Disordered" evidence="9">
    <location>
        <begin position="1"/>
        <end position="32"/>
    </location>
</feature>
<keyword evidence="4 8" id="KW-0863">Zinc-finger</keyword>
<evidence type="ECO:0000256" key="4">
    <source>
        <dbReference type="ARBA" id="ARBA00022771"/>
    </source>
</evidence>
<dbReference type="Gene3D" id="3.30.160.60">
    <property type="entry name" value="Classic Zinc Finger"/>
    <property type="match status" value="1"/>
</dbReference>
<protein>
    <recommendedName>
        <fullName evidence="10">C2H2-type domain-containing protein</fullName>
    </recommendedName>
</protein>
<evidence type="ECO:0000256" key="5">
    <source>
        <dbReference type="ARBA" id="ARBA00022833"/>
    </source>
</evidence>
<organism evidence="11 12">
    <name type="scientific">Ridgeia piscesae</name>
    <name type="common">Tubeworm</name>
    <dbReference type="NCBI Taxonomy" id="27915"/>
    <lineage>
        <taxon>Eukaryota</taxon>
        <taxon>Metazoa</taxon>
        <taxon>Spiralia</taxon>
        <taxon>Lophotrochozoa</taxon>
        <taxon>Annelida</taxon>
        <taxon>Polychaeta</taxon>
        <taxon>Sedentaria</taxon>
        <taxon>Canalipalpata</taxon>
        <taxon>Sabellida</taxon>
        <taxon>Siboglinidae</taxon>
        <taxon>Ridgeia</taxon>
    </lineage>
</organism>
<proteinExistence type="predicted"/>
<keyword evidence="7" id="KW-0539">Nucleus</keyword>
<dbReference type="PROSITE" id="PS50157">
    <property type="entry name" value="ZINC_FINGER_C2H2_2"/>
    <property type="match status" value="1"/>
</dbReference>
<keyword evidence="12" id="KW-1185">Reference proteome</keyword>
<dbReference type="SUPFAM" id="SSF57667">
    <property type="entry name" value="beta-beta-alpha zinc fingers"/>
    <property type="match status" value="1"/>
</dbReference>
<feature type="compositionally biased region" description="Basic and acidic residues" evidence="9">
    <location>
        <begin position="322"/>
        <end position="337"/>
    </location>
</feature>
<keyword evidence="5" id="KW-0862">Zinc</keyword>
<reference evidence="11" key="1">
    <citation type="journal article" date="2023" name="Mol. Biol. Evol.">
        <title>Third-Generation Sequencing Reveals the Adaptive Role of the Epigenome in Three Deep-Sea Polychaetes.</title>
        <authorList>
            <person name="Perez M."/>
            <person name="Aroh O."/>
            <person name="Sun Y."/>
            <person name="Lan Y."/>
            <person name="Juniper S.K."/>
            <person name="Young C.R."/>
            <person name="Angers B."/>
            <person name="Qian P.Y."/>
        </authorList>
    </citation>
    <scope>NUCLEOTIDE SEQUENCE</scope>
    <source>
        <strain evidence="11">R07B-5</strain>
    </source>
</reference>
<evidence type="ECO:0000256" key="8">
    <source>
        <dbReference type="PROSITE-ProRule" id="PRU00042"/>
    </source>
</evidence>
<evidence type="ECO:0000256" key="9">
    <source>
        <dbReference type="SAM" id="MobiDB-lite"/>
    </source>
</evidence>
<evidence type="ECO:0000256" key="2">
    <source>
        <dbReference type="ARBA" id="ARBA00022723"/>
    </source>
</evidence>
<dbReference type="PANTHER" id="PTHR24404">
    <property type="entry name" value="ZINC FINGER PROTEIN"/>
    <property type="match status" value="1"/>
</dbReference>
<dbReference type="EMBL" id="JAODUO010000299">
    <property type="protein sequence ID" value="KAK2183710.1"/>
    <property type="molecule type" value="Genomic_DNA"/>
</dbReference>
<keyword evidence="2" id="KW-0479">Metal-binding</keyword>
<keyword evidence="6" id="KW-0238">DNA-binding</keyword>
<gene>
    <name evidence="11" type="ORF">NP493_299g03047</name>
</gene>
<evidence type="ECO:0000313" key="12">
    <source>
        <dbReference type="Proteomes" id="UP001209878"/>
    </source>
</evidence>
<dbReference type="GO" id="GO:0003700">
    <property type="term" value="F:DNA-binding transcription factor activity"/>
    <property type="evidence" value="ECO:0007669"/>
    <property type="project" value="TreeGrafter"/>
</dbReference>
<dbReference type="InterPro" id="IPR050589">
    <property type="entry name" value="Ikaros_C2H2-ZF"/>
</dbReference>
<keyword evidence="3" id="KW-0677">Repeat</keyword>
<feature type="region of interest" description="Disordered" evidence="9">
    <location>
        <begin position="322"/>
        <end position="343"/>
    </location>
</feature>
<evidence type="ECO:0000313" key="11">
    <source>
        <dbReference type="EMBL" id="KAK2183710.1"/>
    </source>
</evidence>
<accession>A0AAD9L6S9</accession>
<evidence type="ECO:0000259" key="10">
    <source>
        <dbReference type="PROSITE" id="PS50157"/>
    </source>
</evidence>
<sequence length="428" mass="47412">MSDVESAEFGSVPSHTVVKEKSPAATEASDIMEQVTETTASSPVARLLTEAQPNRLSHISHKDKYILNVKTSIHKCHLCNYKTTNRSSLRSHYAVHSTDRPYACDMCMYEAKRLNDLRKHKLVKHGKRMPLMLRKGRRKCSSVGGMLPPLSSVPSLIPILPEDSMYLGLDDASAGNAGAASHTSISDSGLIPSTSVFPEPELQNAMARRQNVGDGDVVVVKSEPDNYSMYQTSSDEQMNSSGDRFIGNCDSYQDVDYNGLDASILREQQRHTTSSVAGMSALNNRKGISNNLAHAPVNLYCNSHGSYHRTVSPYTANCNHTARDSSDGRSLTDDSSHHGSLNNHPVTVIMKSRMRTVGTDTRKGWHCRHCDILFFDSAIYFMHMGLHSANNVWQCNLCSEVLSEVYSFTSHFINEHSDRITYSSDIDT</sequence>
<dbReference type="Proteomes" id="UP001209878">
    <property type="component" value="Unassembled WGS sequence"/>
</dbReference>
<name>A0AAD9L6S9_RIDPI</name>